<dbReference type="EMBL" id="CP060010">
    <property type="protein sequence ID" value="QTN37108.1"/>
    <property type="molecule type" value="Genomic_DNA"/>
</dbReference>
<name>A0A975I8C0_9RHOB</name>
<dbReference type="InterPro" id="IPR005746">
    <property type="entry name" value="Thioredoxin"/>
</dbReference>
<evidence type="ECO:0000256" key="8">
    <source>
        <dbReference type="PIRSR" id="PIRSR000077-1"/>
    </source>
</evidence>
<dbReference type="InterPro" id="IPR017937">
    <property type="entry name" value="Thioredoxin_CS"/>
</dbReference>
<dbReference type="Gene3D" id="3.40.30.10">
    <property type="entry name" value="Glutaredoxin"/>
    <property type="match status" value="1"/>
</dbReference>
<evidence type="ECO:0000256" key="3">
    <source>
        <dbReference type="ARBA" id="ARBA00022982"/>
    </source>
</evidence>
<dbReference type="RefSeq" id="WP_209357803.1">
    <property type="nucleotide sequence ID" value="NZ_CP060010.1"/>
</dbReference>
<keyword evidence="2" id="KW-0813">Transport</keyword>
<dbReference type="Pfam" id="PF00085">
    <property type="entry name" value="Thioredoxin"/>
    <property type="match status" value="1"/>
</dbReference>
<dbReference type="PANTHER" id="PTHR45663">
    <property type="entry name" value="GEO12009P1"/>
    <property type="match status" value="1"/>
</dbReference>
<feature type="site" description="Contributes to redox potential value" evidence="8">
    <location>
        <position position="32"/>
    </location>
</feature>
<evidence type="ECO:0000256" key="4">
    <source>
        <dbReference type="ARBA" id="ARBA00023157"/>
    </source>
</evidence>
<feature type="disulfide bond" description="Redox-active" evidence="9">
    <location>
        <begin position="31"/>
        <end position="34"/>
    </location>
</feature>
<evidence type="ECO:0000256" key="5">
    <source>
        <dbReference type="ARBA" id="ARBA00023284"/>
    </source>
</evidence>
<dbReference type="AlphaFoldDB" id="A0A975I8C0"/>
<gene>
    <name evidence="11" type="primary">trxA</name>
    <name evidence="11" type="ORF">HZ995_06280</name>
</gene>
<reference evidence="11" key="1">
    <citation type="submission" date="2020-07" db="EMBL/GenBank/DDBJ databases">
        <title>Genome sequences of bacteria associated with the marine, planktonic diatom Thalassiosira profunda strain ECT2AJA-044.</title>
        <authorList>
            <person name="Gargas C.B."/>
            <person name="Roberts W.R."/>
            <person name="Alverson A.J."/>
        </authorList>
    </citation>
    <scope>NUCLEOTIDE SEQUENCE</scope>
    <source>
        <strain evidence="11">ECT2AJA-044</strain>
    </source>
</reference>
<dbReference type="PRINTS" id="PR00421">
    <property type="entry name" value="THIOREDOXIN"/>
</dbReference>
<comment type="similarity">
    <text evidence="1 7">Belongs to the thioredoxin family.</text>
</comment>
<dbReference type="NCBIfam" id="TIGR01068">
    <property type="entry name" value="thioredoxin"/>
    <property type="match status" value="1"/>
</dbReference>
<evidence type="ECO:0000256" key="9">
    <source>
        <dbReference type="PIRSR" id="PIRSR000077-4"/>
    </source>
</evidence>
<dbReference type="FunFam" id="3.40.30.10:FF:000001">
    <property type="entry name" value="Thioredoxin"/>
    <property type="match status" value="1"/>
</dbReference>
<dbReference type="PANTHER" id="PTHR45663:SF11">
    <property type="entry name" value="GEO12009P1"/>
    <property type="match status" value="1"/>
</dbReference>
<evidence type="ECO:0000259" key="10">
    <source>
        <dbReference type="PROSITE" id="PS51352"/>
    </source>
</evidence>
<keyword evidence="3" id="KW-0249">Electron transport</keyword>
<dbReference type="SUPFAM" id="SSF52833">
    <property type="entry name" value="Thioredoxin-like"/>
    <property type="match status" value="1"/>
</dbReference>
<organism evidence="11 12">
    <name type="scientific">Cognatishimia activa</name>
    <dbReference type="NCBI Taxonomy" id="1715691"/>
    <lineage>
        <taxon>Bacteria</taxon>
        <taxon>Pseudomonadati</taxon>
        <taxon>Pseudomonadota</taxon>
        <taxon>Alphaproteobacteria</taxon>
        <taxon>Rhodobacterales</taxon>
        <taxon>Paracoccaceae</taxon>
        <taxon>Cognatishimia</taxon>
    </lineage>
</organism>
<feature type="active site" description="Nucleophile" evidence="8">
    <location>
        <position position="31"/>
    </location>
</feature>
<evidence type="ECO:0000256" key="7">
    <source>
        <dbReference type="PIRNR" id="PIRNR000077"/>
    </source>
</evidence>
<dbReference type="CDD" id="cd02947">
    <property type="entry name" value="TRX_family"/>
    <property type="match status" value="1"/>
</dbReference>
<evidence type="ECO:0000256" key="6">
    <source>
        <dbReference type="NCBIfam" id="TIGR01068"/>
    </source>
</evidence>
<sequence>MATVAVTDATFDAEVKNSSIPVVVDFWAEWCGPCKQIGPALEELSSEMEGKVKIAKVDVDSNPNAAASMGVRGIPALFIFKDGQVISNRAGAAPKAALQSWIEDSI</sequence>
<dbReference type="PROSITE" id="PS00194">
    <property type="entry name" value="THIOREDOXIN_1"/>
    <property type="match status" value="1"/>
</dbReference>
<dbReference type="InterPro" id="IPR013766">
    <property type="entry name" value="Thioredoxin_domain"/>
</dbReference>
<evidence type="ECO:0000313" key="11">
    <source>
        <dbReference type="EMBL" id="QTN37108.1"/>
    </source>
</evidence>
<keyword evidence="4 9" id="KW-1015">Disulfide bond</keyword>
<protein>
    <recommendedName>
        <fullName evidence="6 7">Thioredoxin</fullName>
    </recommendedName>
</protein>
<proteinExistence type="inferred from homology"/>
<accession>A0A975I8C0</accession>
<dbReference type="Proteomes" id="UP000665026">
    <property type="component" value="Chromosome"/>
</dbReference>
<evidence type="ECO:0000313" key="12">
    <source>
        <dbReference type="Proteomes" id="UP000665026"/>
    </source>
</evidence>
<evidence type="ECO:0000256" key="2">
    <source>
        <dbReference type="ARBA" id="ARBA00022448"/>
    </source>
</evidence>
<dbReference type="GO" id="GO:0005737">
    <property type="term" value="C:cytoplasm"/>
    <property type="evidence" value="ECO:0007669"/>
    <property type="project" value="TreeGrafter"/>
</dbReference>
<dbReference type="PIRSF" id="PIRSF000077">
    <property type="entry name" value="Thioredoxin"/>
    <property type="match status" value="1"/>
</dbReference>
<keyword evidence="5 9" id="KW-0676">Redox-active center</keyword>
<feature type="active site" description="Nucleophile" evidence="8">
    <location>
        <position position="34"/>
    </location>
</feature>
<dbReference type="PROSITE" id="PS51352">
    <property type="entry name" value="THIOREDOXIN_2"/>
    <property type="match status" value="1"/>
</dbReference>
<evidence type="ECO:0000256" key="1">
    <source>
        <dbReference type="ARBA" id="ARBA00008987"/>
    </source>
</evidence>
<feature type="site" description="Deprotonates C-terminal active site Cys" evidence="8">
    <location>
        <position position="25"/>
    </location>
</feature>
<feature type="site" description="Contributes to redox potential value" evidence="8">
    <location>
        <position position="33"/>
    </location>
</feature>
<feature type="domain" description="Thioredoxin" evidence="10">
    <location>
        <begin position="1"/>
        <end position="106"/>
    </location>
</feature>
<dbReference type="KEGG" id="cact:HZ995_06280"/>
<dbReference type="InterPro" id="IPR036249">
    <property type="entry name" value="Thioredoxin-like_sf"/>
</dbReference>
<dbReference type="GO" id="GO:0015035">
    <property type="term" value="F:protein-disulfide reductase activity"/>
    <property type="evidence" value="ECO:0007669"/>
    <property type="project" value="UniProtKB-UniRule"/>
</dbReference>